<dbReference type="OrthoDB" id="3217549at2759"/>
<dbReference type="EMBL" id="CACVBS010000057">
    <property type="protein sequence ID" value="CAA7266790.1"/>
    <property type="molecule type" value="Genomic_DNA"/>
</dbReference>
<dbReference type="Proteomes" id="UP000467700">
    <property type="component" value="Unassembled WGS sequence"/>
</dbReference>
<organism evidence="1 2">
    <name type="scientific">Cyclocybe aegerita</name>
    <name type="common">Black poplar mushroom</name>
    <name type="synonym">Agrocybe aegerita</name>
    <dbReference type="NCBI Taxonomy" id="1973307"/>
    <lineage>
        <taxon>Eukaryota</taxon>
        <taxon>Fungi</taxon>
        <taxon>Dikarya</taxon>
        <taxon>Basidiomycota</taxon>
        <taxon>Agaricomycotina</taxon>
        <taxon>Agaricomycetes</taxon>
        <taxon>Agaricomycetidae</taxon>
        <taxon>Agaricales</taxon>
        <taxon>Agaricineae</taxon>
        <taxon>Bolbitiaceae</taxon>
        <taxon>Cyclocybe</taxon>
    </lineage>
</organism>
<evidence type="ECO:0008006" key="3">
    <source>
        <dbReference type="Google" id="ProtNLM"/>
    </source>
</evidence>
<dbReference type="AlphaFoldDB" id="A0A8S0WED9"/>
<keyword evidence="2" id="KW-1185">Reference proteome</keyword>
<name>A0A8S0WED9_CYCAE</name>
<dbReference type="Gene3D" id="1.20.1280.50">
    <property type="match status" value="1"/>
</dbReference>
<dbReference type="Gene3D" id="3.80.10.10">
    <property type="entry name" value="Ribonuclease Inhibitor"/>
    <property type="match status" value="1"/>
</dbReference>
<proteinExistence type="predicted"/>
<dbReference type="InterPro" id="IPR032675">
    <property type="entry name" value="LRR_dom_sf"/>
</dbReference>
<sequence>MPYIFQSPSSRPSRALSAGGISDAMSSMRTYLPKKKQGPSIDLESLREQNSTIPVSSIPVELLRKIFDVYVYEPYPANMGFRSMDPDSGGDPLLLGQVCSYWRNVAVNSSSLWSTIVISQPIDRHTRLVNLWLDRAAEHPLDITFNQPDNITSAWTILNAFVSRSRFWRRIDLTVPLQLLAHFASLLQSPRRCDMLEHVDFFTRSPISGQLFDYDLAHPAWRTNLLRQIWSFFYTSSSLCSVYWVYEFESCAHEYAPLTQMTSIHLNTSAQLDAEDTVGFMRLFPNLKSLTTTISSSTSFPIPKPCIPTSAITFTKLETLHLTVCSPIPTIFSKVTLPSLRCLHLVSVACQEPLFPDSTIFNDFLQRSNCRLTTLNYADPHVAEPCLQELLATPSLQFLAYFNYDGRVTDFTILSLMKRSQSGCHALVPRVEELYFMNCDTTDIAISDMVASRTPALKTFQFYSEREGRLIGPTHWYY</sequence>
<comment type="caution">
    <text evidence="1">The sequence shown here is derived from an EMBL/GenBank/DDBJ whole genome shotgun (WGS) entry which is preliminary data.</text>
</comment>
<gene>
    <name evidence="1" type="ORF">AAE3_LOCUS9119</name>
</gene>
<accession>A0A8S0WED9</accession>
<reference evidence="1 2" key="1">
    <citation type="submission" date="2020-01" db="EMBL/GenBank/DDBJ databases">
        <authorList>
            <person name="Gupta K D."/>
        </authorList>
    </citation>
    <scope>NUCLEOTIDE SEQUENCE [LARGE SCALE GENOMIC DNA]</scope>
</reference>
<protein>
    <recommendedName>
        <fullName evidence="3">F-box domain-containing protein</fullName>
    </recommendedName>
</protein>
<evidence type="ECO:0000313" key="2">
    <source>
        <dbReference type="Proteomes" id="UP000467700"/>
    </source>
</evidence>
<evidence type="ECO:0000313" key="1">
    <source>
        <dbReference type="EMBL" id="CAA7266790.1"/>
    </source>
</evidence>